<dbReference type="InterPro" id="IPR004805">
    <property type="entry name" value="DnaE2/DnaE/PolC"/>
</dbReference>
<dbReference type="Pfam" id="PF17657">
    <property type="entry name" value="DNA_pol3_finger"/>
    <property type="match status" value="1"/>
</dbReference>
<evidence type="ECO:0000256" key="6">
    <source>
        <dbReference type="ARBA" id="ARBA00049244"/>
    </source>
</evidence>
<accession>A8F5Z8</accession>
<evidence type="ECO:0000259" key="8">
    <source>
        <dbReference type="Pfam" id="PF14579"/>
    </source>
</evidence>
<keyword evidence="3 10" id="KW-0548">Nucleotidyltransferase</keyword>
<evidence type="ECO:0000256" key="2">
    <source>
        <dbReference type="ARBA" id="ARBA00022679"/>
    </source>
</evidence>
<name>A8F5Z8_PSELT</name>
<keyword evidence="2 10" id="KW-0808">Transferase</keyword>
<dbReference type="InterPro" id="IPR029460">
    <property type="entry name" value="DNAPol_HHH"/>
</dbReference>
<feature type="domain" description="Bacterial DNA polymerase III alpha subunit NTPase" evidence="7">
    <location>
        <begin position="159"/>
        <end position="301"/>
    </location>
</feature>
<dbReference type="Gene3D" id="1.10.150.870">
    <property type="match status" value="1"/>
</dbReference>
<dbReference type="HOGENOM" id="CLU_001600_0_1_0"/>
<dbReference type="Gene3D" id="3.20.20.140">
    <property type="entry name" value="Metal-dependent hydrolases"/>
    <property type="match status" value="1"/>
</dbReference>
<dbReference type="eggNOG" id="COG0587">
    <property type="taxonomic scope" value="Bacteria"/>
</dbReference>
<evidence type="ECO:0000313" key="11">
    <source>
        <dbReference type="Proteomes" id="UP000002016"/>
    </source>
</evidence>
<keyword evidence="4" id="KW-0235">DNA replication</keyword>
<evidence type="ECO:0000256" key="5">
    <source>
        <dbReference type="ARBA" id="ARBA00022932"/>
    </source>
</evidence>
<evidence type="ECO:0000256" key="4">
    <source>
        <dbReference type="ARBA" id="ARBA00022705"/>
    </source>
</evidence>
<proteinExistence type="predicted"/>
<keyword evidence="11" id="KW-1185">Reference proteome</keyword>
<dbReference type="EC" id="2.7.7.7" evidence="1"/>
<dbReference type="Pfam" id="PF14579">
    <property type="entry name" value="HHH_6"/>
    <property type="match status" value="1"/>
</dbReference>
<dbReference type="PANTHER" id="PTHR32294">
    <property type="entry name" value="DNA POLYMERASE III SUBUNIT ALPHA"/>
    <property type="match status" value="1"/>
</dbReference>
<evidence type="ECO:0000256" key="1">
    <source>
        <dbReference type="ARBA" id="ARBA00012417"/>
    </source>
</evidence>
<keyword evidence="5 10" id="KW-0239">DNA-directed DNA polymerase</keyword>
<evidence type="ECO:0000259" key="7">
    <source>
        <dbReference type="Pfam" id="PF07733"/>
    </source>
</evidence>
<gene>
    <name evidence="10" type="ordered locus">Tlet_1016</name>
</gene>
<sequence length="844" mass="96535">MIACIVSPYSFEGSILRLEEVVNAAKSFGLKSLMLADQNFHACVHFNKICRSNGIIPVHALRIDEKIFYAQDRDQYEELIKAYNESSQPKTPWVNIDSVKLIYYLRESDYEAHAFLCQLLSVQPKKGAYFENNLTDVADALNCKPYDLKVQMSFPKPEKGWLRNFSKKVPPGYQPRFESEVEIIEKMNLESYFYTVKKIVDTARSMNICVGPGRGSAVGSLVAFILGITQIDPVKHDLLFERFLNEYRQEPPDIDIDVEDRKRSMLIEQLIRVFPFCAQISSFSTLSLKSINAEARRLNLTIKDEHIKLLNKLPYRRSVHAAGLIIANEVLNLPMVRDSNFRILEYDMDSLQGIGVTKIDLLGLTTLTMISNMKKTLKIDSVPVDDFSTYEMISSGKTTGIFQLESLPVRSLCRQVRPQEFNELSVLLAINRPGPLIARLNRIYAERKRGCNREYHEDLFPETFGVVIYQEQIMKLAMSMADMSPAESDLFRKAMSHKDRLIMKAAVEKLRNKMIDKGYSKSFVNELANILIQFSSYAFNKSHSVAYAMLSYQLAYIKNHFPKVFFQHYIKEHSNDPSKVFAAVQELRTTGFEVIQPSVNPVDLKEDQFQLPMEAIAGVGSSVVQLCQNRAPFEDIQDFAKKTSLPLSTIQRLAHAGAFDCIYHTRENSIKAFNSFQKGFDPSLLEISTVFGKRESRFDTNMTHIDILKLEEQVYGFPLTPFKTYLSRKFAPLSDVYSYARTLPVSVNIEKGYACDSLSVIRIRENLQDGEYLIILRANGSIEAHYDLSQVKSIVYEFYGCFDEKDFEQASEYEDTQVVLLGKKVLINSTRPRLESYKIRVISA</sequence>
<protein>
    <recommendedName>
        <fullName evidence="1">DNA-directed DNA polymerase</fullName>
        <ecNumber evidence="1">2.7.7.7</ecNumber>
    </recommendedName>
</protein>
<dbReference type="RefSeq" id="WP_012003063.1">
    <property type="nucleotide sequence ID" value="NC_009828.1"/>
</dbReference>
<dbReference type="EMBL" id="CP000812">
    <property type="protein sequence ID" value="ABV33582.1"/>
    <property type="molecule type" value="Genomic_DNA"/>
</dbReference>
<dbReference type="InterPro" id="IPR040982">
    <property type="entry name" value="DNA_pol3_finger"/>
</dbReference>
<feature type="domain" description="DNA polymerase III alpha subunit finger" evidence="9">
    <location>
        <begin position="368"/>
        <end position="517"/>
    </location>
</feature>
<dbReference type="GO" id="GO:0003887">
    <property type="term" value="F:DNA-directed DNA polymerase activity"/>
    <property type="evidence" value="ECO:0007669"/>
    <property type="project" value="UniProtKB-KW"/>
</dbReference>
<dbReference type="OrthoDB" id="9803237at2"/>
<dbReference type="PANTHER" id="PTHR32294:SF0">
    <property type="entry name" value="DNA POLYMERASE III SUBUNIT ALPHA"/>
    <property type="match status" value="1"/>
</dbReference>
<dbReference type="GO" id="GO:0006260">
    <property type="term" value="P:DNA replication"/>
    <property type="evidence" value="ECO:0007669"/>
    <property type="project" value="UniProtKB-KW"/>
</dbReference>
<dbReference type="InterPro" id="IPR011708">
    <property type="entry name" value="DNA_pol3_alpha_NTPase_dom"/>
</dbReference>
<organism evidence="10 11">
    <name type="scientific">Pseudothermotoga lettingae (strain ATCC BAA-301 / DSM 14385 / NBRC 107922 / TMO)</name>
    <name type="common">Thermotoga lettingae</name>
    <dbReference type="NCBI Taxonomy" id="416591"/>
    <lineage>
        <taxon>Bacteria</taxon>
        <taxon>Thermotogati</taxon>
        <taxon>Thermotogota</taxon>
        <taxon>Thermotogae</taxon>
        <taxon>Thermotogales</taxon>
        <taxon>Thermotogaceae</taxon>
        <taxon>Pseudothermotoga</taxon>
    </lineage>
</organism>
<dbReference type="Proteomes" id="UP000002016">
    <property type="component" value="Chromosome"/>
</dbReference>
<reference evidence="10 11" key="1">
    <citation type="submission" date="2007-08" db="EMBL/GenBank/DDBJ databases">
        <title>Complete sequence of Thermotoga lettingae TMO.</title>
        <authorList>
            <consortium name="US DOE Joint Genome Institute"/>
            <person name="Copeland A."/>
            <person name="Lucas S."/>
            <person name="Lapidus A."/>
            <person name="Barry K."/>
            <person name="Glavina del Rio T."/>
            <person name="Dalin E."/>
            <person name="Tice H."/>
            <person name="Pitluck S."/>
            <person name="Foster B."/>
            <person name="Bruce D."/>
            <person name="Schmutz J."/>
            <person name="Larimer F."/>
            <person name="Land M."/>
            <person name="Hauser L."/>
            <person name="Kyrpides N."/>
            <person name="Mikhailova N."/>
            <person name="Nelson K."/>
            <person name="Gogarten J.P."/>
            <person name="Noll K."/>
            <person name="Richardson P."/>
        </authorList>
    </citation>
    <scope>NUCLEOTIDE SEQUENCE [LARGE SCALE GENOMIC DNA]</scope>
    <source>
        <strain evidence="11">ATCC BAA-301 / DSM 14385 / NBRC 107922 / TMO</strain>
    </source>
</reference>
<dbReference type="KEGG" id="tle:Tlet_1016"/>
<feature type="domain" description="DNA polymerase helix-hairpin-helix motif" evidence="8">
    <location>
        <begin position="598"/>
        <end position="667"/>
    </location>
</feature>
<dbReference type="STRING" id="416591.Tlet_1016"/>
<evidence type="ECO:0000256" key="3">
    <source>
        <dbReference type="ARBA" id="ARBA00022695"/>
    </source>
</evidence>
<dbReference type="GO" id="GO:0008408">
    <property type="term" value="F:3'-5' exonuclease activity"/>
    <property type="evidence" value="ECO:0007669"/>
    <property type="project" value="InterPro"/>
</dbReference>
<evidence type="ECO:0000313" key="10">
    <source>
        <dbReference type="EMBL" id="ABV33582.1"/>
    </source>
</evidence>
<evidence type="ECO:0000259" key="9">
    <source>
        <dbReference type="Pfam" id="PF17657"/>
    </source>
</evidence>
<comment type="catalytic activity">
    <reaction evidence="6">
        <text>DNA(n) + a 2'-deoxyribonucleoside 5'-triphosphate = DNA(n+1) + diphosphate</text>
        <dbReference type="Rhea" id="RHEA:22508"/>
        <dbReference type="Rhea" id="RHEA-COMP:17339"/>
        <dbReference type="Rhea" id="RHEA-COMP:17340"/>
        <dbReference type="ChEBI" id="CHEBI:33019"/>
        <dbReference type="ChEBI" id="CHEBI:61560"/>
        <dbReference type="ChEBI" id="CHEBI:173112"/>
        <dbReference type="EC" id="2.7.7.7"/>
    </reaction>
</comment>
<reference evidence="10 11" key="2">
    <citation type="journal article" date="2009" name="Proc. Natl. Acad. Sci. U.S.A.">
        <title>On the chimeric nature, thermophilic origin, and phylogenetic placement of the Thermotogales.</title>
        <authorList>
            <person name="Zhaxybayeva O."/>
            <person name="Swithers K.S."/>
            <person name="Lapierre P."/>
            <person name="Fournier G.P."/>
            <person name="Bickhart D.M."/>
            <person name="DeBoy R.T."/>
            <person name="Nelson K.E."/>
            <person name="Nesbo C.L."/>
            <person name="Doolittle W.F."/>
            <person name="Gogarten J.P."/>
            <person name="Noll K.M."/>
        </authorList>
    </citation>
    <scope>NUCLEOTIDE SEQUENCE [LARGE SCALE GENOMIC DNA]</scope>
    <source>
        <strain evidence="11">ATCC BAA-301 / DSM 14385 / NBRC 107922 / TMO</strain>
    </source>
</reference>
<dbReference type="AlphaFoldDB" id="A8F5Z8"/>
<dbReference type="Pfam" id="PF07733">
    <property type="entry name" value="DNA_pol3_alpha"/>
    <property type="match status" value="1"/>
</dbReference>